<gene>
    <name evidence="1" type="ORF">SAMN05192534_1422</name>
</gene>
<dbReference type="InterPro" id="IPR024042">
    <property type="entry name" value="TM1646-like_dom_sf"/>
</dbReference>
<sequence length="154" mass="18051">MKQKVVNNMDIQKVMQTGMHPPAAKQKDAPKTSVSFTEIMDQRRQEKAYERFTQMLKKIDDQGKVLTENRTVEEFRKYKQLVKDFMQEAIDHGLSLEEKRGFNRRGRTKLYKVVEEVDRKLLDLTHAMMEKEKSGMDILDKVGEIQGLLVNLYA</sequence>
<dbReference type="InterPro" id="IPR005585">
    <property type="entry name" value="DUF327"/>
</dbReference>
<dbReference type="STRING" id="568899.SAMN05192534_1422"/>
<keyword evidence="2" id="KW-1185">Reference proteome</keyword>
<evidence type="ECO:0000313" key="1">
    <source>
        <dbReference type="EMBL" id="SDI38782.1"/>
    </source>
</evidence>
<dbReference type="Proteomes" id="UP000199163">
    <property type="component" value="Unassembled WGS sequence"/>
</dbReference>
<evidence type="ECO:0008006" key="3">
    <source>
        <dbReference type="Google" id="ProtNLM"/>
    </source>
</evidence>
<dbReference type="AlphaFoldDB" id="A0A1G8K5U8"/>
<protein>
    <recommendedName>
        <fullName evidence="3">DUF327 domain-containing protein</fullName>
    </recommendedName>
</protein>
<name>A0A1G8K5U8_9BACI</name>
<dbReference type="Gene3D" id="1.20.120.490">
    <property type="entry name" value="Hypothetical protein TM1646-like domain"/>
    <property type="match status" value="1"/>
</dbReference>
<proteinExistence type="predicted"/>
<reference evidence="1 2" key="1">
    <citation type="submission" date="2016-10" db="EMBL/GenBank/DDBJ databases">
        <authorList>
            <person name="de Groot N.N."/>
        </authorList>
    </citation>
    <scope>NUCLEOTIDE SEQUENCE [LARGE SCALE GENOMIC DNA]</scope>
    <source>
        <strain evidence="1 2">DSM 21632</strain>
    </source>
</reference>
<accession>A0A1G8K5U8</accession>
<dbReference type="EMBL" id="FNDK01000042">
    <property type="protein sequence ID" value="SDI38782.1"/>
    <property type="molecule type" value="Genomic_DNA"/>
</dbReference>
<dbReference type="Pfam" id="PF03885">
    <property type="entry name" value="DUF327"/>
    <property type="match status" value="1"/>
</dbReference>
<organism evidence="1 2">
    <name type="scientific">Alteribacillus persepolensis</name>
    <dbReference type="NCBI Taxonomy" id="568899"/>
    <lineage>
        <taxon>Bacteria</taxon>
        <taxon>Bacillati</taxon>
        <taxon>Bacillota</taxon>
        <taxon>Bacilli</taxon>
        <taxon>Bacillales</taxon>
        <taxon>Bacillaceae</taxon>
        <taxon>Alteribacillus</taxon>
    </lineage>
</organism>
<dbReference type="SUPFAM" id="SSF158397">
    <property type="entry name" value="TM1646-like"/>
    <property type="match status" value="1"/>
</dbReference>
<evidence type="ECO:0000313" key="2">
    <source>
        <dbReference type="Proteomes" id="UP000199163"/>
    </source>
</evidence>